<dbReference type="SUPFAM" id="SSF82784">
    <property type="entry name" value="OsmC-like"/>
    <property type="match status" value="1"/>
</dbReference>
<dbReference type="AlphaFoldDB" id="A0A9K3D1A3"/>
<dbReference type="Proteomes" id="UP000265618">
    <property type="component" value="Unassembled WGS sequence"/>
</dbReference>
<proteinExistence type="predicted"/>
<feature type="non-terminal residue" evidence="1">
    <location>
        <position position="1"/>
    </location>
</feature>
<dbReference type="InterPro" id="IPR036102">
    <property type="entry name" value="OsmC/Ohrsf"/>
</dbReference>
<comment type="caution">
    <text evidence="1">The sequence shown here is derived from an EMBL/GenBank/DDBJ whole genome shotgun (WGS) entry which is preliminary data.</text>
</comment>
<evidence type="ECO:0000313" key="1">
    <source>
        <dbReference type="EMBL" id="GIQ87213.1"/>
    </source>
</evidence>
<gene>
    <name evidence="1" type="ORF">KIPB_009210</name>
</gene>
<dbReference type="InterPro" id="IPR015946">
    <property type="entry name" value="KH_dom-like_a/b"/>
</dbReference>
<name>A0A9K3D1A3_9EUKA</name>
<reference evidence="1 2" key="1">
    <citation type="journal article" date="2018" name="PLoS ONE">
        <title>The draft genome of Kipferlia bialata reveals reductive genome evolution in fornicate parasites.</title>
        <authorList>
            <person name="Tanifuji G."/>
            <person name="Takabayashi S."/>
            <person name="Kume K."/>
            <person name="Takagi M."/>
            <person name="Nakayama T."/>
            <person name="Kamikawa R."/>
            <person name="Inagaki Y."/>
            <person name="Hashimoto T."/>
        </authorList>
    </citation>
    <scope>NUCLEOTIDE SEQUENCE [LARGE SCALE GENOMIC DNA]</scope>
    <source>
        <strain evidence="1">NY0173</strain>
    </source>
</reference>
<organism evidence="1 2">
    <name type="scientific">Kipferlia bialata</name>
    <dbReference type="NCBI Taxonomy" id="797122"/>
    <lineage>
        <taxon>Eukaryota</taxon>
        <taxon>Metamonada</taxon>
        <taxon>Carpediemonas-like organisms</taxon>
        <taxon>Kipferlia</taxon>
    </lineage>
</organism>
<keyword evidence="2" id="KW-1185">Reference proteome</keyword>
<accession>A0A9K3D1A3</accession>
<dbReference type="EMBL" id="BDIP01003059">
    <property type="protein sequence ID" value="GIQ87213.1"/>
    <property type="molecule type" value="Genomic_DNA"/>
</dbReference>
<protein>
    <submittedName>
        <fullName evidence="1">OsmC/Ohr family protein</fullName>
    </submittedName>
</protein>
<evidence type="ECO:0000313" key="2">
    <source>
        <dbReference type="Proteomes" id="UP000265618"/>
    </source>
</evidence>
<sequence length="82" mass="8656">ATAAMVAHEYCLPIKSIDWSVTSDVDMSHFMCGGDADPLPMHSVRVKARVAGPLSDDQMELLSHAVSARCPCAALLSRVGGT</sequence>
<dbReference type="Gene3D" id="3.30.300.20">
    <property type="match status" value="1"/>
</dbReference>